<name>A0ABY3W5W7_9MICC</name>
<protein>
    <recommendedName>
        <fullName evidence="5">Methylmalonyl-CoA carboxyltransferase</fullName>
    </recommendedName>
</protein>
<dbReference type="PANTHER" id="PTHR43842">
    <property type="entry name" value="PROPIONYL-COA CARBOXYLASE BETA CHAIN"/>
    <property type="match status" value="1"/>
</dbReference>
<dbReference type="InterPro" id="IPR011762">
    <property type="entry name" value="COA_CT_N"/>
</dbReference>
<evidence type="ECO:0000259" key="1">
    <source>
        <dbReference type="PROSITE" id="PS50980"/>
    </source>
</evidence>
<dbReference type="Gene3D" id="3.90.226.10">
    <property type="entry name" value="2-enoyl-CoA Hydratase, Chain A, domain 1"/>
    <property type="match status" value="2"/>
</dbReference>
<dbReference type="EMBL" id="CP093326">
    <property type="protein sequence ID" value="UNK45628.1"/>
    <property type="molecule type" value="Genomic_DNA"/>
</dbReference>
<proteinExistence type="predicted"/>
<organism evidence="3 4">
    <name type="scientific">Arthrobacter sulfonylureivorans</name>
    <dbReference type="NCBI Taxonomy" id="2486855"/>
    <lineage>
        <taxon>Bacteria</taxon>
        <taxon>Bacillati</taxon>
        <taxon>Actinomycetota</taxon>
        <taxon>Actinomycetes</taxon>
        <taxon>Micrococcales</taxon>
        <taxon>Micrococcaceae</taxon>
        <taxon>Arthrobacter</taxon>
    </lineage>
</organism>
<reference evidence="3 4" key="1">
    <citation type="submission" date="2022-03" db="EMBL/GenBank/DDBJ databases">
        <title>Isotopic signatures of nitrous oxide derived from detoxification processes.</title>
        <authorList>
            <person name="Behrendt U."/>
            <person name="Buchen C."/>
            <person name="Well R."/>
            <person name="Ulrich A."/>
            <person name="Rohe L."/>
            <person name="Kolb S."/>
            <person name="Schloter M."/>
            <person name="Horn M.A."/>
            <person name="Augustin J."/>
        </authorList>
    </citation>
    <scope>NUCLEOTIDE SEQUENCE [LARGE SCALE GENOMIC DNA]</scope>
    <source>
        <strain evidence="3 4">S4-C24</strain>
    </source>
</reference>
<gene>
    <name evidence="3" type="ORF">MNQ99_17190</name>
</gene>
<dbReference type="InterPro" id="IPR011763">
    <property type="entry name" value="COA_CT_C"/>
</dbReference>
<dbReference type="Proteomes" id="UP000829069">
    <property type="component" value="Chromosome"/>
</dbReference>
<feature type="domain" description="CoA carboxyltransferase N-terminal" evidence="1">
    <location>
        <begin position="20"/>
        <end position="277"/>
    </location>
</feature>
<evidence type="ECO:0000259" key="2">
    <source>
        <dbReference type="PROSITE" id="PS50989"/>
    </source>
</evidence>
<dbReference type="RefSeq" id="WP_241913819.1">
    <property type="nucleotide sequence ID" value="NZ_CP093326.1"/>
</dbReference>
<dbReference type="PROSITE" id="PS50989">
    <property type="entry name" value="COA_CT_CTER"/>
    <property type="match status" value="1"/>
</dbReference>
<dbReference type="InterPro" id="IPR051047">
    <property type="entry name" value="AccD/PCCB"/>
</dbReference>
<dbReference type="PROSITE" id="PS50980">
    <property type="entry name" value="COA_CT_NTER"/>
    <property type="match status" value="1"/>
</dbReference>
<dbReference type="Pfam" id="PF01039">
    <property type="entry name" value="Carboxyl_trans"/>
    <property type="match status" value="1"/>
</dbReference>
<dbReference type="PANTHER" id="PTHR43842:SF2">
    <property type="entry name" value="PROPIONYL-COA CARBOXYLASE BETA CHAIN, MITOCHONDRIAL"/>
    <property type="match status" value="1"/>
</dbReference>
<feature type="domain" description="CoA carboxyltransferase C-terminal" evidence="2">
    <location>
        <begin position="285"/>
        <end position="530"/>
    </location>
</feature>
<evidence type="ECO:0000313" key="3">
    <source>
        <dbReference type="EMBL" id="UNK45628.1"/>
    </source>
</evidence>
<dbReference type="InterPro" id="IPR034733">
    <property type="entry name" value="AcCoA_carboxyl_beta"/>
</dbReference>
<evidence type="ECO:0008006" key="5">
    <source>
        <dbReference type="Google" id="ProtNLM"/>
    </source>
</evidence>
<evidence type="ECO:0000313" key="4">
    <source>
        <dbReference type="Proteomes" id="UP000829069"/>
    </source>
</evidence>
<dbReference type="InterPro" id="IPR029045">
    <property type="entry name" value="ClpP/crotonase-like_dom_sf"/>
</dbReference>
<keyword evidence="4" id="KW-1185">Reference proteome</keyword>
<sequence>MRAEEQSEVLLSQTPAPVSWEHEVQEIEARRKRALRMGGEQAVERQHAKGKWDVRKRLYNLLDAGSFEEIGGLTGVADESQGELGSSFIPSNVVTGIGQINARDVAVAADDYTVGHGTPNEASSAKRTHIEELASELRMPLIRIVDMAGASLKSIEDRGYTMLPGAKWDWLSILSQVPVVSIASGPSPGLGAWRVAASHFSVQVKGIGQVFAAGPPIVAAGMNQILTAEELGGSDVHAGHSGVVDNLAMDEADALQQAQRFLSYLPPSVHDLPSRLSTLDDPNRREDSLLTAIPRNVRKVYNSRRIFNAVFDQDSVFEIGRNWGRSSVVGFARLDGYPVGFIGNDPKFYGGGMDDAAAEKLTRHIDLCDTFHLPVVNLADQPGTLIGLEAEKRGTIRRGLRVLAAVEQASIPWYTVVVRRLFGVGGAAYGPSRRLDNRIAWPSARWGPMPIEGGVDALYKSDIEQAVDPDARRRELEEQFAALGSPLRTAERFGINDVIDPRDTRPILCRWVRRAYGTLEAGVRERTVRP</sequence>
<dbReference type="SUPFAM" id="SSF52096">
    <property type="entry name" value="ClpP/crotonase"/>
    <property type="match status" value="2"/>
</dbReference>
<accession>A0ABY3W5W7</accession>